<evidence type="ECO:0000313" key="2">
    <source>
        <dbReference type="EMBL" id="KOO23198.1"/>
    </source>
</evidence>
<gene>
    <name evidence="2" type="ORF">Ctob_002883</name>
</gene>
<dbReference type="EMBL" id="JWZX01003213">
    <property type="protein sequence ID" value="KOO23198.1"/>
    <property type="molecule type" value="Genomic_DNA"/>
</dbReference>
<feature type="region of interest" description="Disordered" evidence="1">
    <location>
        <begin position="129"/>
        <end position="149"/>
    </location>
</feature>
<proteinExistence type="predicted"/>
<organism evidence="2 3">
    <name type="scientific">Chrysochromulina tobinii</name>
    <dbReference type="NCBI Taxonomy" id="1460289"/>
    <lineage>
        <taxon>Eukaryota</taxon>
        <taxon>Haptista</taxon>
        <taxon>Haptophyta</taxon>
        <taxon>Prymnesiophyceae</taxon>
        <taxon>Prymnesiales</taxon>
        <taxon>Chrysochromulinaceae</taxon>
        <taxon>Chrysochromulina</taxon>
    </lineage>
</organism>
<evidence type="ECO:0000313" key="3">
    <source>
        <dbReference type="Proteomes" id="UP000037460"/>
    </source>
</evidence>
<name>A0A0M0JAD9_9EUKA</name>
<dbReference type="OrthoDB" id="44258at2759"/>
<sequence length="193" mass="20695">MISVQKIEAGLAVLDDVVARWAELTTDCNYGEIRRELLETANKEALLKAATQTSKSETMVTMCKATGRLVREAIGADKSPLSGIDKVLETPALVARVAEDEFETFLGESEKFQNSLSGADAAARAGSSDFSAQTTFKRGERPSTPNLDAARDQILDARDALEKVYRLLEPGAVTAEGDGVGALTESLRSVIED</sequence>
<protein>
    <submittedName>
        <fullName evidence="2">Uncharacterized protein</fullName>
    </submittedName>
</protein>
<reference evidence="3" key="1">
    <citation type="journal article" date="2015" name="PLoS Genet.">
        <title>Genome Sequence and Transcriptome Analyses of Chrysochromulina tobin: Metabolic Tools for Enhanced Algal Fitness in the Prominent Order Prymnesiales (Haptophyceae).</title>
        <authorList>
            <person name="Hovde B.T."/>
            <person name="Deodato C.R."/>
            <person name="Hunsperger H.M."/>
            <person name="Ryken S.A."/>
            <person name="Yost W."/>
            <person name="Jha R.K."/>
            <person name="Patterson J."/>
            <person name="Monnat R.J. Jr."/>
            <person name="Barlow S.B."/>
            <person name="Starkenburg S.R."/>
            <person name="Cattolico R.A."/>
        </authorList>
    </citation>
    <scope>NUCLEOTIDE SEQUENCE</scope>
    <source>
        <strain evidence="3">CCMP291</strain>
    </source>
</reference>
<accession>A0A0M0JAD9</accession>
<dbReference type="Proteomes" id="UP000037460">
    <property type="component" value="Unassembled WGS sequence"/>
</dbReference>
<evidence type="ECO:0000256" key="1">
    <source>
        <dbReference type="SAM" id="MobiDB-lite"/>
    </source>
</evidence>
<dbReference type="AlphaFoldDB" id="A0A0M0JAD9"/>
<comment type="caution">
    <text evidence="2">The sequence shown here is derived from an EMBL/GenBank/DDBJ whole genome shotgun (WGS) entry which is preliminary data.</text>
</comment>
<keyword evidence="3" id="KW-1185">Reference proteome</keyword>